<evidence type="ECO:0000256" key="4">
    <source>
        <dbReference type="ARBA" id="ARBA00022679"/>
    </source>
</evidence>
<evidence type="ECO:0000256" key="10">
    <source>
        <dbReference type="ARBA" id="ARBA00048743"/>
    </source>
</evidence>
<dbReference type="GO" id="GO:0005829">
    <property type="term" value="C:cytosol"/>
    <property type="evidence" value="ECO:0007669"/>
    <property type="project" value="TreeGrafter"/>
</dbReference>
<evidence type="ECO:0000313" key="14">
    <source>
        <dbReference type="EMBL" id="PCJ26055.1"/>
    </source>
</evidence>
<sequence>MQKSDGYFITIEGIEGVGKSTNIATLTKFLEEKGVEYIVTREPGGTELAEKIRELLLEISEESITELSELLLVFAARAQHIEKLIKPALQSGKWVVCDRFTDATFAYQGGGRGLDQKIISALQSMVQDELRPDLTIILDLDPETGLERATKRGSLDRFEQEKIEFFARVRQSYLDIAAAEPQRCVVVDASKPLEAVKSDLLNMLEQKLGTALQETNEQ</sequence>
<dbReference type="GO" id="GO:0006233">
    <property type="term" value="P:dTDP biosynthetic process"/>
    <property type="evidence" value="ECO:0007669"/>
    <property type="project" value="InterPro"/>
</dbReference>
<evidence type="ECO:0000256" key="11">
    <source>
        <dbReference type="ARBA" id="ARBA00057735"/>
    </source>
</evidence>
<comment type="catalytic activity">
    <reaction evidence="10 12">
        <text>dTMP + ATP = dTDP + ADP</text>
        <dbReference type="Rhea" id="RHEA:13517"/>
        <dbReference type="ChEBI" id="CHEBI:30616"/>
        <dbReference type="ChEBI" id="CHEBI:58369"/>
        <dbReference type="ChEBI" id="CHEBI:63528"/>
        <dbReference type="ChEBI" id="CHEBI:456216"/>
        <dbReference type="EC" id="2.7.4.9"/>
    </reaction>
</comment>
<gene>
    <name evidence="12" type="primary">tmk</name>
    <name evidence="14" type="ORF">COA96_06025</name>
</gene>
<evidence type="ECO:0000256" key="12">
    <source>
        <dbReference type="HAMAP-Rule" id="MF_00165"/>
    </source>
</evidence>
<evidence type="ECO:0000256" key="5">
    <source>
        <dbReference type="ARBA" id="ARBA00022727"/>
    </source>
</evidence>
<dbReference type="GO" id="GO:0004798">
    <property type="term" value="F:dTMP kinase activity"/>
    <property type="evidence" value="ECO:0007669"/>
    <property type="project" value="UniProtKB-UniRule"/>
</dbReference>
<evidence type="ECO:0000259" key="13">
    <source>
        <dbReference type="Pfam" id="PF02223"/>
    </source>
</evidence>
<evidence type="ECO:0000256" key="9">
    <source>
        <dbReference type="ARBA" id="ARBA00029962"/>
    </source>
</evidence>
<reference evidence="15" key="1">
    <citation type="submission" date="2017-08" db="EMBL/GenBank/DDBJ databases">
        <title>A dynamic microbial community with high functional redundancy inhabits the cold, oxic subseafloor aquifer.</title>
        <authorList>
            <person name="Tully B.J."/>
            <person name="Wheat C.G."/>
            <person name="Glazer B.T."/>
            <person name="Huber J.A."/>
        </authorList>
    </citation>
    <scope>NUCLEOTIDE SEQUENCE [LARGE SCALE GENOMIC DNA]</scope>
</reference>
<dbReference type="GO" id="GO:0006235">
    <property type="term" value="P:dTTP biosynthetic process"/>
    <property type="evidence" value="ECO:0007669"/>
    <property type="project" value="UniProtKB-UniRule"/>
</dbReference>
<dbReference type="EMBL" id="NVVJ01000013">
    <property type="protein sequence ID" value="PCJ26055.1"/>
    <property type="molecule type" value="Genomic_DNA"/>
</dbReference>
<keyword evidence="4 12" id="KW-0808">Transferase</keyword>
<name>A0A2A5B3L4_9GAMM</name>
<dbReference type="GO" id="GO:0005524">
    <property type="term" value="F:ATP binding"/>
    <property type="evidence" value="ECO:0007669"/>
    <property type="project" value="UniProtKB-UniRule"/>
</dbReference>
<keyword evidence="5 12" id="KW-0545">Nucleotide biosynthesis</keyword>
<dbReference type="Gene3D" id="3.40.50.300">
    <property type="entry name" value="P-loop containing nucleotide triphosphate hydrolases"/>
    <property type="match status" value="1"/>
</dbReference>
<dbReference type="GO" id="GO:0006227">
    <property type="term" value="P:dUDP biosynthetic process"/>
    <property type="evidence" value="ECO:0007669"/>
    <property type="project" value="TreeGrafter"/>
</dbReference>
<evidence type="ECO:0000313" key="15">
    <source>
        <dbReference type="Proteomes" id="UP000218327"/>
    </source>
</evidence>
<dbReference type="SUPFAM" id="SSF52540">
    <property type="entry name" value="P-loop containing nucleoside triphosphate hydrolases"/>
    <property type="match status" value="1"/>
</dbReference>
<keyword evidence="8 12" id="KW-0067">ATP-binding</keyword>
<dbReference type="NCBIfam" id="TIGR00041">
    <property type="entry name" value="DTMP_kinase"/>
    <property type="match status" value="1"/>
</dbReference>
<comment type="function">
    <text evidence="11 12">Phosphorylation of dTMP to form dTDP in both de novo and salvage pathways of dTTP synthesis.</text>
</comment>
<feature type="binding site" evidence="12">
    <location>
        <begin position="13"/>
        <end position="20"/>
    </location>
    <ligand>
        <name>ATP</name>
        <dbReference type="ChEBI" id="CHEBI:30616"/>
    </ligand>
</feature>
<dbReference type="CDD" id="cd01672">
    <property type="entry name" value="TMPK"/>
    <property type="match status" value="1"/>
</dbReference>
<dbReference type="PANTHER" id="PTHR10344:SF4">
    <property type="entry name" value="UMP-CMP KINASE 2, MITOCHONDRIAL"/>
    <property type="match status" value="1"/>
</dbReference>
<protein>
    <recommendedName>
        <fullName evidence="3 12">Thymidylate kinase</fullName>
        <ecNumber evidence="2 12">2.7.4.9</ecNumber>
    </recommendedName>
    <alternativeName>
        <fullName evidence="9 12">dTMP kinase</fullName>
    </alternativeName>
</protein>
<dbReference type="Proteomes" id="UP000218327">
    <property type="component" value="Unassembled WGS sequence"/>
</dbReference>
<evidence type="ECO:0000256" key="2">
    <source>
        <dbReference type="ARBA" id="ARBA00012980"/>
    </source>
</evidence>
<dbReference type="Pfam" id="PF02223">
    <property type="entry name" value="Thymidylate_kin"/>
    <property type="match status" value="1"/>
</dbReference>
<evidence type="ECO:0000256" key="7">
    <source>
        <dbReference type="ARBA" id="ARBA00022777"/>
    </source>
</evidence>
<accession>A0A2A5B3L4</accession>
<dbReference type="EC" id="2.7.4.9" evidence="2 12"/>
<feature type="domain" description="Thymidylate kinase-like" evidence="13">
    <location>
        <begin position="11"/>
        <end position="199"/>
    </location>
</feature>
<evidence type="ECO:0000256" key="1">
    <source>
        <dbReference type="ARBA" id="ARBA00009776"/>
    </source>
</evidence>
<evidence type="ECO:0000256" key="6">
    <source>
        <dbReference type="ARBA" id="ARBA00022741"/>
    </source>
</evidence>
<dbReference type="AlphaFoldDB" id="A0A2A5B3L4"/>
<comment type="similarity">
    <text evidence="1 12">Belongs to the thymidylate kinase family.</text>
</comment>
<dbReference type="HAMAP" id="MF_00165">
    <property type="entry name" value="Thymidylate_kinase"/>
    <property type="match status" value="1"/>
</dbReference>
<dbReference type="PANTHER" id="PTHR10344">
    <property type="entry name" value="THYMIDYLATE KINASE"/>
    <property type="match status" value="1"/>
</dbReference>
<comment type="caution">
    <text evidence="14">The sequence shown here is derived from an EMBL/GenBank/DDBJ whole genome shotgun (WGS) entry which is preliminary data.</text>
</comment>
<dbReference type="FunFam" id="3.40.50.300:FF:000225">
    <property type="entry name" value="Thymidylate kinase"/>
    <property type="match status" value="1"/>
</dbReference>
<organism evidence="14 15">
    <name type="scientific">SAR86 cluster bacterium</name>
    <dbReference type="NCBI Taxonomy" id="2030880"/>
    <lineage>
        <taxon>Bacteria</taxon>
        <taxon>Pseudomonadati</taxon>
        <taxon>Pseudomonadota</taxon>
        <taxon>Gammaproteobacteria</taxon>
        <taxon>SAR86 cluster</taxon>
    </lineage>
</organism>
<evidence type="ECO:0000256" key="8">
    <source>
        <dbReference type="ARBA" id="ARBA00022840"/>
    </source>
</evidence>
<keyword evidence="7 12" id="KW-0418">Kinase</keyword>
<proteinExistence type="inferred from homology"/>
<keyword evidence="6 12" id="KW-0547">Nucleotide-binding</keyword>
<evidence type="ECO:0000256" key="3">
    <source>
        <dbReference type="ARBA" id="ARBA00017144"/>
    </source>
</evidence>
<dbReference type="InterPro" id="IPR027417">
    <property type="entry name" value="P-loop_NTPase"/>
</dbReference>
<dbReference type="InterPro" id="IPR039430">
    <property type="entry name" value="Thymidylate_kin-like_dom"/>
</dbReference>
<dbReference type="InterPro" id="IPR018094">
    <property type="entry name" value="Thymidylate_kinase"/>
</dbReference>